<evidence type="ECO:0000313" key="2">
    <source>
        <dbReference type="EMBL" id="CAK0837543.1"/>
    </source>
</evidence>
<sequence length="287" mass="30879">MTIAPWKLFSESTYVPAAQVEEIRGALERALRLSPRHPGANHLLIHLMEMSPTPEQALGACALLLEPYAPDAPHLLHMPSHIYMLLGRYGDAVRSNVAAVRANTKLYTRYGDGNGCQEGGRRRGAVPQGAALAGGRRRRVRAPGGGRPRGAEGSCRPRGRAELRRALGLDGAGAPRPRWAAAGAGPRWRGRGGLPQRHERLRRRRRLGWRSGRGRRAPQQAPGEPVVAAGAGEVPRGGGGARRGRRGRAVDGEKARGGGPARRRGGGRVVRLRALLRRAQARVAARI</sequence>
<keyword evidence="3" id="KW-1185">Reference proteome</keyword>
<accession>A0ABN9SYB3</accession>
<reference evidence="2" key="1">
    <citation type="submission" date="2023-10" db="EMBL/GenBank/DDBJ databases">
        <authorList>
            <person name="Chen Y."/>
            <person name="Shah S."/>
            <person name="Dougan E. K."/>
            <person name="Thang M."/>
            <person name="Chan C."/>
        </authorList>
    </citation>
    <scope>NUCLEOTIDE SEQUENCE [LARGE SCALE GENOMIC DNA]</scope>
</reference>
<feature type="region of interest" description="Disordered" evidence="1">
    <location>
        <begin position="118"/>
        <end position="159"/>
    </location>
</feature>
<feature type="compositionally biased region" description="Basic residues" evidence="1">
    <location>
        <begin position="199"/>
        <end position="216"/>
    </location>
</feature>
<name>A0ABN9SYB3_9DINO</name>
<comment type="caution">
    <text evidence="2">The sequence shown here is derived from an EMBL/GenBank/DDBJ whole genome shotgun (WGS) entry which is preliminary data.</text>
</comment>
<dbReference type="InterPro" id="IPR011990">
    <property type="entry name" value="TPR-like_helical_dom_sf"/>
</dbReference>
<dbReference type="PANTHER" id="PTHR45588">
    <property type="entry name" value="TPR DOMAIN-CONTAINING PROTEIN"/>
    <property type="match status" value="1"/>
</dbReference>
<dbReference type="Proteomes" id="UP001189429">
    <property type="component" value="Unassembled WGS sequence"/>
</dbReference>
<organism evidence="2 3">
    <name type="scientific">Prorocentrum cordatum</name>
    <dbReference type="NCBI Taxonomy" id="2364126"/>
    <lineage>
        <taxon>Eukaryota</taxon>
        <taxon>Sar</taxon>
        <taxon>Alveolata</taxon>
        <taxon>Dinophyceae</taxon>
        <taxon>Prorocentrales</taxon>
        <taxon>Prorocentraceae</taxon>
        <taxon>Prorocentrum</taxon>
    </lineage>
</organism>
<feature type="compositionally biased region" description="Low complexity" evidence="1">
    <location>
        <begin position="171"/>
        <end position="187"/>
    </location>
</feature>
<feature type="region of interest" description="Disordered" evidence="1">
    <location>
        <begin position="171"/>
        <end position="266"/>
    </location>
</feature>
<dbReference type="EMBL" id="CAUYUJ010014160">
    <property type="protein sequence ID" value="CAK0837543.1"/>
    <property type="molecule type" value="Genomic_DNA"/>
</dbReference>
<dbReference type="PANTHER" id="PTHR45588:SF1">
    <property type="entry name" value="WW DOMAIN-CONTAINING PROTEIN"/>
    <property type="match status" value="1"/>
</dbReference>
<evidence type="ECO:0000313" key="3">
    <source>
        <dbReference type="Proteomes" id="UP001189429"/>
    </source>
</evidence>
<protein>
    <submittedName>
        <fullName evidence="2">Uncharacterized protein</fullName>
    </submittedName>
</protein>
<dbReference type="SUPFAM" id="SSF48452">
    <property type="entry name" value="TPR-like"/>
    <property type="match status" value="1"/>
</dbReference>
<proteinExistence type="predicted"/>
<feature type="compositionally biased region" description="Low complexity" evidence="1">
    <location>
        <begin position="221"/>
        <end position="234"/>
    </location>
</feature>
<gene>
    <name evidence="2" type="ORF">PCOR1329_LOCUS33702</name>
</gene>
<evidence type="ECO:0000256" key="1">
    <source>
        <dbReference type="SAM" id="MobiDB-lite"/>
    </source>
</evidence>